<evidence type="ECO:0000259" key="15">
    <source>
        <dbReference type="Pfam" id="PF05193"/>
    </source>
</evidence>
<evidence type="ECO:0000313" key="16">
    <source>
        <dbReference type="EMBL" id="KAK2721610.1"/>
    </source>
</evidence>
<dbReference type="InterPro" id="IPR011249">
    <property type="entry name" value="Metalloenz_LuxS/M16"/>
</dbReference>
<sequence>VYFEKTKMRQNVKRLVRSCLNQYQTRQCSSKVQRDSPFPTSDIKLNSDLCLKTSLSEPVVGLPPAIFSTPDSSASESRITTLSNGLRVASEKQFGNFCTVGVVIDAGSRYEVAYPSGVSHFLEKLAFSSSKSYGDREKILHSLEKHGGICDCQSTKDTFIYAASAESNGLNDVIRLIADVVLRPNITEEEVEFARQVVSYELENLNIQPNQDPILLELIHAAAWRDNTLGLPKLCPPENIDKINRHTLFTFLRSHFTPERIVLAGVGVEHEALVEAAQKYFVEEKPIWEENQSLGSRLEVDPSIAQYTGGLITQEKDLSDVSLGPTPMPELAHFVLGLESSSHRDDDFIAYCVLNMLMGGGGSFSAGGPGKGMYTRLYTQVLNRYHWMHNATAYNHAYGDSGVFCIHGASHPSQIADVASVITSQFVGMSRNLDVVDFERAKKQLQSMLLMNLEARPVVFEDLGRQVLFTGIRKRPEEFIQKIGAITKEDIYRVAKRLLASKPAIAALGNLKNLPEHRAIEEALLSKDGKISRRSRFTLF</sequence>
<feature type="domain" description="Peptidase M16 N-terminal" evidence="14">
    <location>
        <begin position="87"/>
        <end position="236"/>
    </location>
</feature>
<comment type="caution">
    <text evidence="16">The sequence shown here is derived from an EMBL/GenBank/DDBJ whole genome shotgun (WGS) entry which is preliminary data.</text>
</comment>
<keyword evidence="10" id="KW-0472">Membrane</keyword>
<feature type="domain" description="Peptidase M16 C-terminal" evidence="15">
    <location>
        <begin position="242"/>
        <end position="445"/>
    </location>
</feature>
<evidence type="ECO:0000256" key="5">
    <source>
        <dbReference type="ARBA" id="ARBA00011587"/>
    </source>
</evidence>
<dbReference type="GO" id="GO:0005759">
    <property type="term" value="C:mitochondrial matrix"/>
    <property type="evidence" value="ECO:0007669"/>
    <property type="project" value="UniProtKB-SubCell"/>
</dbReference>
<dbReference type="GO" id="GO:0004222">
    <property type="term" value="F:metalloendopeptidase activity"/>
    <property type="evidence" value="ECO:0007669"/>
    <property type="project" value="InterPro"/>
</dbReference>
<evidence type="ECO:0000256" key="10">
    <source>
        <dbReference type="ARBA" id="ARBA00023136"/>
    </source>
</evidence>
<evidence type="ECO:0000256" key="6">
    <source>
        <dbReference type="ARBA" id="ARBA00016741"/>
    </source>
</evidence>
<evidence type="ECO:0000313" key="17">
    <source>
        <dbReference type="Proteomes" id="UP001187531"/>
    </source>
</evidence>
<dbReference type="SUPFAM" id="SSF63411">
    <property type="entry name" value="LuxS/MPP-like metallohydrolase"/>
    <property type="match status" value="2"/>
</dbReference>
<evidence type="ECO:0000256" key="11">
    <source>
        <dbReference type="ARBA" id="ARBA00030006"/>
    </source>
</evidence>
<evidence type="ECO:0000256" key="2">
    <source>
        <dbReference type="ARBA" id="ARBA00004273"/>
    </source>
</evidence>
<comment type="function">
    <text evidence="1">Substrate recognition and binding subunit of the essential mitochondrial processing protease (MPP), which cleaves the mitochondrial sequence off newly imported precursors proteins.</text>
</comment>
<evidence type="ECO:0000256" key="7">
    <source>
        <dbReference type="ARBA" id="ARBA00022792"/>
    </source>
</evidence>
<dbReference type="InterPro" id="IPR001431">
    <property type="entry name" value="Pept_M16_Zn_BS"/>
</dbReference>
<evidence type="ECO:0000256" key="12">
    <source>
        <dbReference type="ARBA" id="ARBA00032315"/>
    </source>
</evidence>
<dbReference type="Proteomes" id="UP001187531">
    <property type="component" value="Unassembled WGS sequence"/>
</dbReference>
<dbReference type="Pfam" id="PF00675">
    <property type="entry name" value="Peptidase_M16"/>
    <property type="match status" value="1"/>
</dbReference>
<feature type="non-terminal residue" evidence="16">
    <location>
        <position position="540"/>
    </location>
</feature>
<organism evidence="16 17">
    <name type="scientific">Artemia franciscana</name>
    <name type="common">Brine shrimp</name>
    <name type="synonym">Artemia sanfranciscana</name>
    <dbReference type="NCBI Taxonomy" id="6661"/>
    <lineage>
        <taxon>Eukaryota</taxon>
        <taxon>Metazoa</taxon>
        <taxon>Ecdysozoa</taxon>
        <taxon>Arthropoda</taxon>
        <taxon>Crustacea</taxon>
        <taxon>Branchiopoda</taxon>
        <taxon>Anostraca</taxon>
        <taxon>Artemiidae</taxon>
        <taxon>Artemia</taxon>
    </lineage>
</organism>
<evidence type="ECO:0000256" key="1">
    <source>
        <dbReference type="ARBA" id="ARBA00002123"/>
    </source>
</evidence>
<keyword evidence="9" id="KW-0496">Mitochondrion</keyword>
<keyword evidence="8" id="KW-0809">Transit peptide</keyword>
<dbReference type="EMBL" id="JAVRJZ010000006">
    <property type="protein sequence ID" value="KAK2721610.1"/>
    <property type="molecule type" value="Genomic_DNA"/>
</dbReference>
<keyword evidence="17" id="KW-1185">Reference proteome</keyword>
<comment type="similarity">
    <text evidence="4 13">Belongs to the peptidase M16 family.</text>
</comment>
<dbReference type="FunFam" id="3.30.830.10:FF:000010">
    <property type="entry name" value="Mitochondrial-processing peptidase alpha subunit, mitochondrial"/>
    <property type="match status" value="1"/>
</dbReference>
<protein>
    <recommendedName>
        <fullName evidence="6">Mitochondrial-processing peptidase subunit alpha</fullName>
    </recommendedName>
    <alternativeName>
        <fullName evidence="11">Alpha-MPP</fullName>
    </alternativeName>
    <alternativeName>
        <fullName evidence="12">Inactive zinc metalloprotease alpha</fullName>
    </alternativeName>
</protein>
<dbReference type="PROSITE" id="PS00143">
    <property type="entry name" value="INSULINASE"/>
    <property type="match status" value="1"/>
</dbReference>
<dbReference type="InterPro" id="IPR007863">
    <property type="entry name" value="Peptidase_M16_C"/>
</dbReference>
<dbReference type="Gene3D" id="3.30.830.10">
    <property type="entry name" value="Metalloenzyme, LuxS/M16 peptidase-like"/>
    <property type="match status" value="2"/>
</dbReference>
<dbReference type="GO" id="GO:0046872">
    <property type="term" value="F:metal ion binding"/>
    <property type="evidence" value="ECO:0007669"/>
    <property type="project" value="InterPro"/>
</dbReference>
<dbReference type="PANTHER" id="PTHR11851">
    <property type="entry name" value="METALLOPROTEASE"/>
    <property type="match status" value="1"/>
</dbReference>
<keyword evidence="7" id="KW-0999">Mitochondrion inner membrane</keyword>
<evidence type="ECO:0000256" key="9">
    <source>
        <dbReference type="ARBA" id="ARBA00023128"/>
    </source>
</evidence>
<dbReference type="InterPro" id="IPR050361">
    <property type="entry name" value="MPP/UQCRC_Complex"/>
</dbReference>
<evidence type="ECO:0000256" key="13">
    <source>
        <dbReference type="RuleBase" id="RU004447"/>
    </source>
</evidence>
<dbReference type="PANTHER" id="PTHR11851:SF49">
    <property type="entry name" value="MITOCHONDRIAL-PROCESSING PEPTIDASE SUBUNIT ALPHA"/>
    <property type="match status" value="1"/>
</dbReference>
<dbReference type="AlphaFoldDB" id="A0AA88I4E4"/>
<evidence type="ECO:0000256" key="8">
    <source>
        <dbReference type="ARBA" id="ARBA00022946"/>
    </source>
</evidence>
<dbReference type="GO" id="GO:0005743">
    <property type="term" value="C:mitochondrial inner membrane"/>
    <property type="evidence" value="ECO:0007669"/>
    <property type="project" value="UniProtKB-SubCell"/>
</dbReference>
<dbReference type="GO" id="GO:0006627">
    <property type="term" value="P:protein processing involved in protein targeting to mitochondrion"/>
    <property type="evidence" value="ECO:0007669"/>
    <property type="project" value="TreeGrafter"/>
</dbReference>
<accession>A0AA88I4E4</accession>
<evidence type="ECO:0000256" key="3">
    <source>
        <dbReference type="ARBA" id="ARBA00004305"/>
    </source>
</evidence>
<gene>
    <name evidence="16" type="ORF">QYM36_003792</name>
</gene>
<dbReference type="FunFam" id="3.30.830.10:FF:000014">
    <property type="entry name" value="Mitochondrial-processing peptidase alpha subunit, mitochondrial"/>
    <property type="match status" value="1"/>
</dbReference>
<evidence type="ECO:0000259" key="14">
    <source>
        <dbReference type="Pfam" id="PF00675"/>
    </source>
</evidence>
<evidence type="ECO:0000256" key="4">
    <source>
        <dbReference type="ARBA" id="ARBA00007261"/>
    </source>
</evidence>
<comment type="subunit">
    <text evidence="5">Heterodimer of PMPCA (alpha) and PMPCB (beta) subunits, forming the mitochondrial processing protease (MPP) in which PMPCA is involved in substrate recognition and binding and PMPCB is the catalytic subunit.</text>
</comment>
<dbReference type="Pfam" id="PF05193">
    <property type="entry name" value="Peptidase_M16_C"/>
    <property type="match status" value="1"/>
</dbReference>
<proteinExistence type="inferred from homology"/>
<dbReference type="InterPro" id="IPR011765">
    <property type="entry name" value="Pept_M16_N"/>
</dbReference>
<name>A0AA88I4E4_ARTSF</name>
<comment type="subcellular location">
    <subcellularLocation>
        <location evidence="2">Mitochondrion inner membrane</location>
    </subcellularLocation>
    <subcellularLocation>
        <location evidence="3">Mitochondrion matrix</location>
    </subcellularLocation>
</comment>
<reference evidence="16" key="1">
    <citation type="submission" date="2023-07" db="EMBL/GenBank/DDBJ databases">
        <title>Chromosome-level genome assembly of Artemia franciscana.</title>
        <authorList>
            <person name="Jo E."/>
        </authorList>
    </citation>
    <scope>NUCLEOTIDE SEQUENCE</scope>
    <source>
        <tissue evidence="16">Whole body</tissue>
    </source>
</reference>